<organism evidence="2 3">
    <name type="scientific">Gymnopilus junonius</name>
    <name type="common">Spectacular rustgill mushroom</name>
    <name type="synonym">Gymnopilus spectabilis subsp. junonius</name>
    <dbReference type="NCBI Taxonomy" id="109634"/>
    <lineage>
        <taxon>Eukaryota</taxon>
        <taxon>Fungi</taxon>
        <taxon>Dikarya</taxon>
        <taxon>Basidiomycota</taxon>
        <taxon>Agaricomycotina</taxon>
        <taxon>Agaricomycetes</taxon>
        <taxon>Agaricomycetidae</taxon>
        <taxon>Agaricales</taxon>
        <taxon>Agaricineae</taxon>
        <taxon>Hymenogastraceae</taxon>
        <taxon>Gymnopilus</taxon>
    </lineage>
</organism>
<sequence>MTWRVIPKFLARVNLAWVHGLSAAISMCLFVSRAPTSRMATSALEELDNLTSLFDVSASTCRPAAKSLPSVQNLRRKAHEAMGPPHTRFYHHHEASDISATPISSVPISELDRLNGRTYFLSDHPSSSSSTSASASASAADPRHAPHHDDNLHPTLAQDLRDFAAHSPLSIFLRPSQCANPQRIRTPLPVPPPSSHDSIPIAGPSRQHEEPPSQLDFSLNNHSNHSFTSRPESNLYLSPRAILIPTLSNPTSGPVYGSTQVGIWTGFSARLSEWV</sequence>
<feature type="compositionally biased region" description="Low complexity" evidence="1">
    <location>
        <begin position="122"/>
        <end position="140"/>
    </location>
</feature>
<dbReference type="EMBL" id="JADNYJ010000096">
    <property type="protein sequence ID" value="KAF8886431.1"/>
    <property type="molecule type" value="Genomic_DNA"/>
</dbReference>
<accession>A0A9P5NHD8</accession>
<evidence type="ECO:0000313" key="3">
    <source>
        <dbReference type="Proteomes" id="UP000724874"/>
    </source>
</evidence>
<feature type="compositionally biased region" description="Basic and acidic residues" evidence="1">
    <location>
        <begin position="141"/>
        <end position="152"/>
    </location>
</feature>
<reference evidence="2" key="1">
    <citation type="submission" date="2020-11" db="EMBL/GenBank/DDBJ databases">
        <authorList>
            <consortium name="DOE Joint Genome Institute"/>
            <person name="Ahrendt S."/>
            <person name="Riley R."/>
            <person name="Andreopoulos W."/>
            <person name="LaButti K."/>
            <person name="Pangilinan J."/>
            <person name="Ruiz-duenas F.J."/>
            <person name="Barrasa J.M."/>
            <person name="Sanchez-Garcia M."/>
            <person name="Camarero S."/>
            <person name="Miyauchi S."/>
            <person name="Serrano A."/>
            <person name="Linde D."/>
            <person name="Babiker R."/>
            <person name="Drula E."/>
            <person name="Ayuso-Fernandez I."/>
            <person name="Pacheco R."/>
            <person name="Padilla G."/>
            <person name="Ferreira P."/>
            <person name="Barriuso J."/>
            <person name="Kellner H."/>
            <person name="Castanera R."/>
            <person name="Alfaro M."/>
            <person name="Ramirez L."/>
            <person name="Pisabarro A.G."/>
            <person name="Kuo A."/>
            <person name="Tritt A."/>
            <person name="Lipzen A."/>
            <person name="He G."/>
            <person name="Yan M."/>
            <person name="Ng V."/>
            <person name="Cullen D."/>
            <person name="Martin F."/>
            <person name="Rosso M.-N."/>
            <person name="Henrissat B."/>
            <person name="Hibbett D."/>
            <person name="Martinez A.T."/>
            <person name="Grigoriev I.V."/>
        </authorList>
    </citation>
    <scope>NUCLEOTIDE SEQUENCE</scope>
    <source>
        <strain evidence="2">AH 44721</strain>
    </source>
</reference>
<proteinExistence type="predicted"/>
<dbReference type="OrthoDB" id="424974at2759"/>
<dbReference type="AlphaFoldDB" id="A0A9P5NHD8"/>
<gene>
    <name evidence="2" type="ORF">CPB84DRAFT_1850111</name>
</gene>
<evidence type="ECO:0000256" key="1">
    <source>
        <dbReference type="SAM" id="MobiDB-lite"/>
    </source>
</evidence>
<dbReference type="Proteomes" id="UP000724874">
    <property type="component" value="Unassembled WGS sequence"/>
</dbReference>
<feature type="region of interest" description="Disordered" evidence="1">
    <location>
        <begin position="176"/>
        <end position="213"/>
    </location>
</feature>
<keyword evidence="3" id="KW-1185">Reference proteome</keyword>
<name>A0A9P5NHD8_GYMJU</name>
<feature type="region of interest" description="Disordered" evidence="1">
    <location>
        <begin position="122"/>
        <end position="154"/>
    </location>
</feature>
<comment type="caution">
    <text evidence="2">The sequence shown here is derived from an EMBL/GenBank/DDBJ whole genome shotgun (WGS) entry which is preliminary data.</text>
</comment>
<evidence type="ECO:0000313" key="2">
    <source>
        <dbReference type="EMBL" id="KAF8886431.1"/>
    </source>
</evidence>
<protein>
    <submittedName>
        <fullName evidence="2">Uncharacterized protein</fullName>
    </submittedName>
</protein>